<organism evidence="3 4">
    <name type="scientific">Cohnella zeiphila</name>
    <dbReference type="NCBI Taxonomy" id="2761120"/>
    <lineage>
        <taxon>Bacteria</taxon>
        <taxon>Bacillati</taxon>
        <taxon>Bacillota</taxon>
        <taxon>Bacilli</taxon>
        <taxon>Bacillales</taxon>
        <taxon>Paenibacillaceae</taxon>
        <taxon>Cohnella</taxon>
    </lineage>
</organism>
<dbReference type="PROSITE" id="PS50995">
    <property type="entry name" value="HTH_MARR_2"/>
    <property type="match status" value="1"/>
</dbReference>
<reference evidence="3 4" key="1">
    <citation type="submission" date="2020-08" db="EMBL/GenBank/DDBJ databases">
        <title>Cohnella phylogeny.</title>
        <authorList>
            <person name="Dunlap C."/>
        </authorList>
    </citation>
    <scope>NUCLEOTIDE SEQUENCE [LARGE SCALE GENOMIC DNA]</scope>
    <source>
        <strain evidence="3 4">CBP 2801</strain>
    </source>
</reference>
<keyword evidence="1" id="KW-0238">DNA-binding</keyword>
<evidence type="ECO:0000313" key="4">
    <source>
        <dbReference type="Proteomes" id="UP000564644"/>
    </source>
</evidence>
<evidence type="ECO:0000256" key="1">
    <source>
        <dbReference type="ARBA" id="ARBA00023125"/>
    </source>
</evidence>
<dbReference type="AlphaFoldDB" id="A0A7X0SSH7"/>
<dbReference type="GO" id="GO:0003677">
    <property type="term" value="F:DNA binding"/>
    <property type="evidence" value="ECO:0007669"/>
    <property type="project" value="UniProtKB-KW"/>
</dbReference>
<dbReference type="Gene3D" id="1.10.10.10">
    <property type="entry name" value="Winged helix-like DNA-binding domain superfamily/Winged helix DNA-binding domain"/>
    <property type="match status" value="1"/>
</dbReference>
<dbReference type="GO" id="GO:0006950">
    <property type="term" value="P:response to stress"/>
    <property type="evidence" value="ECO:0007669"/>
    <property type="project" value="TreeGrafter"/>
</dbReference>
<dbReference type="PANTHER" id="PTHR33164">
    <property type="entry name" value="TRANSCRIPTIONAL REGULATOR, MARR FAMILY"/>
    <property type="match status" value="1"/>
</dbReference>
<dbReference type="Proteomes" id="UP000564644">
    <property type="component" value="Unassembled WGS sequence"/>
</dbReference>
<accession>A0A7X0SSH7</accession>
<protein>
    <submittedName>
        <fullName evidence="3">MarR family transcriptional regulator</fullName>
    </submittedName>
</protein>
<evidence type="ECO:0000259" key="2">
    <source>
        <dbReference type="PROSITE" id="PS50995"/>
    </source>
</evidence>
<name>A0A7X0SSH7_9BACL</name>
<dbReference type="EMBL" id="JACJVO010000046">
    <property type="protein sequence ID" value="MBB6735289.1"/>
    <property type="molecule type" value="Genomic_DNA"/>
</dbReference>
<gene>
    <name evidence="3" type="ORF">H7C18_30685</name>
</gene>
<dbReference type="InterPro" id="IPR036390">
    <property type="entry name" value="WH_DNA-bd_sf"/>
</dbReference>
<comment type="caution">
    <text evidence="3">The sequence shown here is derived from an EMBL/GenBank/DDBJ whole genome shotgun (WGS) entry which is preliminary data.</text>
</comment>
<dbReference type="PANTHER" id="PTHR33164:SF57">
    <property type="entry name" value="MARR-FAMILY TRANSCRIPTIONAL REGULATOR"/>
    <property type="match status" value="1"/>
</dbReference>
<evidence type="ECO:0000313" key="3">
    <source>
        <dbReference type="EMBL" id="MBB6735289.1"/>
    </source>
</evidence>
<dbReference type="InterPro" id="IPR039422">
    <property type="entry name" value="MarR/SlyA-like"/>
</dbReference>
<proteinExistence type="predicted"/>
<dbReference type="GO" id="GO:0003700">
    <property type="term" value="F:DNA-binding transcription factor activity"/>
    <property type="evidence" value="ECO:0007669"/>
    <property type="project" value="InterPro"/>
</dbReference>
<dbReference type="PRINTS" id="PR00598">
    <property type="entry name" value="HTHMARR"/>
</dbReference>
<dbReference type="InterPro" id="IPR036388">
    <property type="entry name" value="WH-like_DNA-bd_sf"/>
</dbReference>
<dbReference type="SMART" id="SM00347">
    <property type="entry name" value="HTH_MARR"/>
    <property type="match status" value="1"/>
</dbReference>
<dbReference type="InterPro" id="IPR000835">
    <property type="entry name" value="HTH_MarR-typ"/>
</dbReference>
<dbReference type="SUPFAM" id="SSF46785">
    <property type="entry name" value="Winged helix' DNA-binding domain"/>
    <property type="match status" value="1"/>
</dbReference>
<dbReference type="RefSeq" id="WP_185132944.1">
    <property type="nucleotide sequence ID" value="NZ_JACJVO010000046.1"/>
</dbReference>
<sequence>MSISDVPAGDGEIDVLDALLRTSHYLKREFETRLSSMDIPSFLTGPRLHLLIAVSDSGPMRMSDLAAAMGIKAITVTQFVDALEKERMLERVPDPNDRRATIVRLTEHAPPLVKQARAAAKTVKDALIEPLPQEARDQLLGLLSRLVNFKDVCIFDSKGRHA</sequence>
<feature type="domain" description="HTH marR-type" evidence="2">
    <location>
        <begin position="12"/>
        <end position="148"/>
    </location>
</feature>
<keyword evidence="4" id="KW-1185">Reference proteome</keyword>
<dbReference type="Pfam" id="PF01047">
    <property type="entry name" value="MarR"/>
    <property type="match status" value="1"/>
</dbReference>